<dbReference type="EMBL" id="BTSX01000004">
    <property type="protein sequence ID" value="GMS97285.1"/>
    <property type="molecule type" value="Genomic_DNA"/>
</dbReference>
<name>A0AAV5TS31_9BILA</name>
<comment type="caution">
    <text evidence="2">The sequence shown here is derived from an EMBL/GenBank/DDBJ whole genome shotgun (WGS) entry which is preliminary data.</text>
</comment>
<organism evidence="2 3">
    <name type="scientific">Pristionchus entomophagus</name>
    <dbReference type="NCBI Taxonomy" id="358040"/>
    <lineage>
        <taxon>Eukaryota</taxon>
        <taxon>Metazoa</taxon>
        <taxon>Ecdysozoa</taxon>
        <taxon>Nematoda</taxon>
        <taxon>Chromadorea</taxon>
        <taxon>Rhabditida</taxon>
        <taxon>Rhabditina</taxon>
        <taxon>Diplogasteromorpha</taxon>
        <taxon>Diplogasteroidea</taxon>
        <taxon>Neodiplogasteridae</taxon>
        <taxon>Pristionchus</taxon>
    </lineage>
</organism>
<feature type="region of interest" description="Disordered" evidence="1">
    <location>
        <begin position="110"/>
        <end position="137"/>
    </location>
</feature>
<evidence type="ECO:0000313" key="2">
    <source>
        <dbReference type="EMBL" id="GMS97285.1"/>
    </source>
</evidence>
<feature type="compositionally biased region" description="Basic residues" evidence="1">
    <location>
        <begin position="113"/>
        <end position="124"/>
    </location>
</feature>
<feature type="region of interest" description="Disordered" evidence="1">
    <location>
        <begin position="1"/>
        <end position="29"/>
    </location>
</feature>
<dbReference type="Proteomes" id="UP001432027">
    <property type="component" value="Unassembled WGS sequence"/>
</dbReference>
<reference evidence="2" key="1">
    <citation type="submission" date="2023-10" db="EMBL/GenBank/DDBJ databases">
        <title>Genome assembly of Pristionchus species.</title>
        <authorList>
            <person name="Yoshida K."/>
            <person name="Sommer R.J."/>
        </authorList>
    </citation>
    <scope>NUCLEOTIDE SEQUENCE</scope>
    <source>
        <strain evidence="2">RS0144</strain>
    </source>
</reference>
<feature type="compositionally biased region" description="Basic and acidic residues" evidence="1">
    <location>
        <begin position="1"/>
        <end position="20"/>
    </location>
</feature>
<proteinExistence type="predicted"/>
<sequence length="137" mass="15746">MAKMKGERKNRSEAQNRNKDGVVPNTIDDSMDAMSMVAVFTESLPMKPKKEKVELKEEPNEASEIIPSENKAIGEDDHPANDNLLDDHPLHEGNMNDILESIDRFSIVPTFTKPRKEKRRKNRTERRTDRHYSSCPV</sequence>
<accession>A0AAV5TS31</accession>
<dbReference type="AlphaFoldDB" id="A0AAV5TS31"/>
<keyword evidence="3" id="KW-1185">Reference proteome</keyword>
<feature type="compositionally biased region" description="Basic and acidic residues" evidence="1">
    <location>
        <begin position="125"/>
        <end position="137"/>
    </location>
</feature>
<gene>
    <name evidence="2" type="ORF">PENTCL1PPCAC_19460</name>
</gene>
<evidence type="ECO:0000256" key="1">
    <source>
        <dbReference type="SAM" id="MobiDB-lite"/>
    </source>
</evidence>
<feature type="region of interest" description="Disordered" evidence="1">
    <location>
        <begin position="49"/>
        <end position="92"/>
    </location>
</feature>
<evidence type="ECO:0000313" key="3">
    <source>
        <dbReference type="Proteomes" id="UP001432027"/>
    </source>
</evidence>
<protein>
    <submittedName>
        <fullName evidence="2">Uncharacterized protein</fullName>
    </submittedName>
</protein>
<feature type="compositionally biased region" description="Basic and acidic residues" evidence="1">
    <location>
        <begin position="72"/>
        <end position="91"/>
    </location>
</feature>